<evidence type="ECO:0000256" key="4">
    <source>
        <dbReference type="ARBA" id="ARBA00023069"/>
    </source>
</evidence>
<evidence type="ECO:0000256" key="2">
    <source>
        <dbReference type="ARBA" id="ARBA00022574"/>
    </source>
</evidence>
<keyword evidence="4" id="KW-0969">Cilium</keyword>
<evidence type="ECO:0000313" key="7">
    <source>
        <dbReference type="Proteomes" id="UP000324222"/>
    </source>
</evidence>
<comment type="subcellular location">
    <subcellularLocation>
        <location evidence="1">Cell projection</location>
        <location evidence="1">Cilium</location>
    </subcellularLocation>
</comment>
<dbReference type="Proteomes" id="UP000324222">
    <property type="component" value="Unassembled WGS sequence"/>
</dbReference>
<keyword evidence="5" id="KW-0966">Cell projection</keyword>
<dbReference type="OrthoDB" id="2186662at2759"/>
<keyword evidence="7" id="KW-1185">Reference proteome</keyword>
<keyword evidence="6" id="KW-0282">Flagellum</keyword>
<dbReference type="AlphaFoldDB" id="A0A5B7E896"/>
<dbReference type="SUPFAM" id="SSF50969">
    <property type="entry name" value="YVTN repeat-like/Quinoprotein amine dehydrogenase"/>
    <property type="match status" value="1"/>
</dbReference>
<organism evidence="6 7">
    <name type="scientific">Portunus trituberculatus</name>
    <name type="common">Swimming crab</name>
    <name type="synonym">Neptunus trituberculatus</name>
    <dbReference type="NCBI Taxonomy" id="210409"/>
    <lineage>
        <taxon>Eukaryota</taxon>
        <taxon>Metazoa</taxon>
        <taxon>Ecdysozoa</taxon>
        <taxon>Arthropoda</taxon>
        <taxon>Crustacea</taxon>
        <taxon>Multicrustacea</taxon>
        <taxon>Malacostraca</taxon>
        <taxon>Eumalacostraca</taxon>
        <taxon>Eucarida</taxon>
        <taxon>Decapoda</taxon>
        <taxon>Pleocyemata</taxon>
        <taxon>Brachyura</taxon>
        <taxon>Eubrachyura</taxon>
        <taxon>Portunoidea</taxon>
        <taxon>Portunidae</taxon>
        <taxon>Portuninae</taxon>
        <taxon>Portunus</taxon>
    </lineage>
</organism>
<dbReference type="InterPro" id="IPR011044">
    <property type="entry name" value="Quino_amine_DH_bsu"/>
</dbReference>
<dbReference type="GO" id="GO:0030992">
    <property type="term" value="C:intraciliary transport particle B"/>
    <property type="evidence" value="ECO:0007669"/>
    <property type="project" value="TreeGrafter"/>
</dbReference>
<reference evidence="6 7" key="1">
    <citation type="submission" date="2019-05" db="EMBL/GenBank/DDBJ databases">
        <title>Another draft genome of Portunus trituberculatus and its Hox gene families provides insights of decapod evolution.</title>
        <authorList>
            <person name="Jeong J.-H."/>
            <person name="Song I."/>
            <person name="Kim S."/>
            <person name="Choi T."/>
            <person name="Kim D."/>
            <person name="Ryu S."/>
            <person name="Kim W."/>
        </authorList>
    </citation>
    <scope>NUCLEOTIDE SEQUENCE [LARGE SCALE GENOMIC DNA]</scope>
    <source>
        <tissue evidence="6">Muscle</tissue>
    </source>
</reference>
<dbReference type="GO" id="GO:0005930">
    <property type="term" value="C:axoneme"/>
    <property type="evidence" value="ECO:0007669"/>
    <property type="project" value="TreeGrafter"/>
</dbReference>
<evidence type="ECO:0000313" key="6">
    <source>
        <dbReference type="EMBL" id="MPC28984.1"/>
    </source>
</evidence>
<sequence>MHPVDLTYGLTLGQVTHDSRIDWLELNETGSQLLFRDKRLRLMLVSVASLNKSTILNYSTFVQWVPGSDVVVAQSREQLCVWYNIDTPERVTTFHIKGEVTDVERVDGRTEVEKNTNQTPKPIHRNHYPLFPSPRHPITPSLLQVIVQDGVQELSYALDEGLIEFGTAIDDGDYLRAMNYLEDVISDAWSRTVLGVSQAVMQPHKTFNYGFLVETVFN</sequence>
<gene>
    <name evidence="6" type="primary">ift172_4</name>
    <name evidence="6" type="ORF">E2C01_022201</name>
</gene>
<dbReference type="GO" id="GO:0042073">
    <property type="term" value="P:intraciliary transport"/>
    <property type="evidence" value="ECO:0007669"/>
    <property type="project" value="TreeGrafter"/>
</dbReference>
<evidence type="ECO:0000256" key="3">
    <source>
        <dbReference type="ARBA" id="ARBA00022737"/>
    </source>
</evidence>
<proteinExistence type="predicted"/>
<keyword evidence="2" id="KW-0853">WD repeat</keyword>
<dbReference type="EMBL" id="VSRR010001997">
    <property type="protein sequence ID" value="MPC28984.1"/>
    <property type="molecule type" value="Genomic_DNA"/>
</dbReference>
<evidence type="ECO:0000256" key="5">
    <source>
        <dbReference type="ARBA" id="ARBA00023273"/>
    </source>
</evidence>
<name>A0A5B7E896_PORTR</name>
<dbReference type="PANTHER" id="PTHR15722:SF2">
    <property type="entry name" value="INTRAFLAGELLAR TRANSPORT PROTEIN 172 HOMOLOG"/>
    <property type="match status" value="1"/>
</dbReference>
<comment type="caution">
    <text evidence="6">The sequence shown here is derived from an EMBL/GenBank/DDBJ whole genome shotgun (WGS) entry which is preliminary data.</text>
</comment>
<dbReference type="PANTHER" id="PTHR15722">
    <property type="entry name" value="IFT140/172-RELATED"/>
    <property type="match status" value="1"/>
</dbReference>
<protein>
    <submittedName>
        <fullName evidence="6">Intraflagellar transport protein 172</fullName>
    </submittedName>
</protein>
<dbReference type="GO" id="GO:0036064">
    <property type="term" value="C:ciliary basal body"/>
    <property type="evidence" value="ECO:0007669"/>
    <property type="project" value="TreeGrafter"/>
</dbReference>
<accession>A0A5B7E896</accession>
<evidence type="ECO:0000256" key="1">
    <source>
        <dbReference type="ARBA" id="ARBA00004138"/>
    </source>
</evidence>
<keyword evidence="3" id="KW-0677">Repeat</keyword>